<dbReference type="InterPro" id="IPR020084">
    <property type="entry name" value="NUDIX_hydrolase_CS"/>
</dbReference>
<evidence type="ECO:0000313" key="3">
    <source>
        <dbReference type="EMBL" id="RUT28027.1"/>
    </source>
</evidence>
<dbReference type="InterPro" id="IPR015797">
    <property type="entry name" value="NUDIX_hydrolase-like_dom_sf"/>
</dbReference>
<protein>
    <submittedName>
        <fullName evidence="3">NUDIX domain-containing protein</fullName>
    </submittedName>
</protein>
<gene>
    <name evidence="3" type="ORF">EJP77_18600</name>
</gene>
<dbReference type="AlphaFoldDB" id="A0A3S1D6N8"/>
<dbReference type="Gene3D" id="3.90.79.10">
    <property type="entry name" value="Nucleoside Triphosphate Pyrophosphohydrolase"/>
    <property type="match status" value="1"/>
</dbReference>
<organism evidence="3 4">
    <name type="scientific">Paenibacillus zeisoli</name>
    <dbReference type="NCBI Taxonomy" id="2496267"/>
    <lineage>
        <taxon>Bacteria</taxon>
        <taxon>Bacillati</taxon>
        <taxon>Bacillota</taxon>
        <taxon>Bacilli</taxon>
        <taxon>Bacillales</taxon>
        <taxon>Paenibacillaceae</taxon>
        <taxon>Paenibacillus</taxon>
    </lineage>
</organism>
<dbReference type="InterPro" id="IPR000086">
    <property type="entry name" value="NUDIX_hydrolase_dom"/>
</dbReference>
<evidence type="ECO:0000313" key="4">
    <source>
        <dbReference type="Proteomes" id="UP000272464"/>
    </source>
</evidence>
<accession>A0A3S1D6N8</accession>
<dbReference type="Pfam" id="PF00293">
    <property type="entry name" value="NUDIX"/>
    <property type="match status" value="1"/>
</dbReference>
<reference evidence="3 4" key="1">
    <citation type="submission" date="2018-12" db="EMBL/GenBank/DDBJ databases">
        <authorList>
            <person name="Sun L."/>
            <person name="Chen Z."/>
        </authorList>
    </citation>
    <scope>NUCLEOTIDE SEQUENCE [LARGE SCALE GENOMIC DNA]</scope>
    <source>
        <strain evidence="3 4">3-5-3</strain>
    </source>
</reference>
<dbReference type="PROSITE" id="PS00893">
    <property type="entry name" value="NUDIX_BOX"/>
    <property type="match status" value="1"/>
</dbReference>
<keyword evidence="4" id="KW-1185">Reference proteome</keyword>
<dbReference type="Proteomes" id="UP000272464">
    <property type="component" value="Unassembled WGS sequence"/>
</dbReference>
<dbReference type="PROSITE" id="PS51462">
    <property type="entry name" value="NUDIX"/>
    <property type="match status" value="1"/>
</dbReference>
<evidence type="ECO:0000256" key="1">
    <source>
        <dbReference type="ARBA" id="ARBA00022801"/>
    </source>
</evidence>
<keyword evidence="1" id="KW-0378">Hydrolase</keyword>
<evidence type="ECO:0000259" key="2">
    <source>
        <dbReference type="PROSITE" id="PS51462"/>
    </source>
</evidence>
<feature type="domain" description="Nudix hydrolase" evidence="2">
    <location>
        <begin position="2"/>
        <end position="133"/>
    </location>
</feature>
<dbReference type="SUPFAM" id="SSF55811">
    <property type="entry name" value="Nudix"/>
    <property type="match status" value="1"/>
</dbReference>
<dbReference type="GO" id="GO:0016787">
    <property type="term" value="F:hydrolase activity"/>
    <property type="evidence" value="ECO:0007669"/>
    <property type="project" value="UniProtKB-KW"/>
</dbReference>
<sequence>MKIKYSIECWIVTNNYVLLLEVKKGKRNPNFLQPVTGGIVAGESSILAACREINEETGLKLQPNQLELIIKDYEVYIPEEELKIMKDAFLLRLKRQFEVCISDEHVGYWWVHRTEVKKQLYYESNKETFTLIEKHL</sequence>
<dbReference type="RefSeq" id="WP_127200766.1">
    <property type="nucleotide sequence ID" value="NZ_RZNX01000012.1"/>
</dbReference>
<name>A0A3S1D6N8_9BACL</name>
<dbReference type="OrthoDB" id="9803333at2"/>
<comment type="caution">
    <text evidence="3">The sequence shown here is derived from an EMBL/GenBank/DDBJ whole genome shotgun (WGS) entry which is preliminary data.</text>
</comment>
<dbReference type="EMBL" id="RZNX01000012">
    <property type="protein sequence ID" value="RUT28027.1"/>
    <property type="molecule type" value="Genomic_DNA"/>
</dbReference>
<proteinExistence type="predicted"/>